<evidence type="ECO:0000256" key="2">
    <source>
        <dbReference type="ARBA" id="ARBA00022695"/>
    </source>
</evidence>
<evidence type="ECO:0000313" key="9">
    <source>
        <dbReference type="EMBL" id="MBW0548084.1"/>
    </source>
</evidence>
<evidence type="ECO:0000313" key="10">
    <source>
        <dbReference type="Proteomes" id="UP000765509"/>
    </source>
</evidence>
<comment type="caution">
    <text evidence="9">The sequence shown here is derived from an EMBL/GenBank/DDBJ whole genome shotgun (WGS) entry which is preliminary data.</text>
</comment>
<evidence type="ECO:0000256" key="4">
    <source>
        <dbReference type="ARBA" id="ARBA00022759"/>
    </source>
</evidence>
<keyword evidence="1" id="KW-0808">Transferase</keyword>
<dbReference type="InterPro" id="IPR001584">
    <property type="entry name" value="Integrase_cat-core"/>
</dbReference>
<evidence type="ECO:0000256" key="7">
    <source>
        <dbReference type="ARBA" id="ARBA00022918"/>
    </source>
</evidence>
<dbReference type="GO" id="GO:0003723">
    <property type="term" value="F:RNA binding"/>
    <property type="evidence" value="ECO:0007669"/>
    <property type="project" value="UniProtKB-KW"/>
</dbReference>
<proteinExistence type="predicted"/>
<dbReference type="InterPro" id="IPR050951">
    <property type="entry name" value="Retrovirus_Pol_polyprotein"/>
</dbReference>
<accession>A0A9Q3IQE4</accession>
<dbReference type="Gene3D" id="3.30.420.10">
    <property type="entry name" value="Ribonuclease H-like superfamily/Ribonuclease H"/>
    <property type="match status" value="1"/>
</dbReference>
<dbReference type="AlphaFoldDB" id="A0A9Q3IQE4"/>
<evidence type="ECO:0000256" key="3">
    <source>
        <dbReference type="ARBA" id="ARBA00022722"/>
    </source>
</evidence>
<dbReference type="GO" id="GO:0016787">
    <property type="term" value="F:hydrolase activity"/>
    <property type="evidence" value="ECO:0007669"/>
    <property type="project" value="UniProtKB-KW"/>
</dbReference>
<dbReference type="PROSITE" id="PS50994">
    <property type="entry name" value="INTEGRASE"/>
    <property type="match status" value="1"/>
</dbReference>
<sequence length="423" mass="48636">MPSQSLLKSRDEVFKEIKDVGEDVAISSLHLFQGDMDLPRLSFHASLEEQWDEEEEPEEIKTGLKVVPPTYHQYLDVLSKVKEEKLPPHCTCDHHIELEGLLTPVGAIYSLSNQQSETLRAYISENTDSYYYALGAMLSQVNDSGKHPIAFDSPKLLPAELDYEIHDKFSKIPIFIPAYGTITALELAQIFISHFFSENGLPLSIVSDRGSLFVSSFWTKLSQQLKISRDLSTAFHPETDRLAERVNKIIEQHLWMYVSYHQDDWNTWLPLDEFSYNNAKHSSTKKSPFFTIYGRIPSFDSIHISQNSPSRKLSTKLQSVQQVVKEELKSAIRRFKKYADRSRSIPPDFQPGDKVWLASKSIKTTRLTKKLSERWLGPFEVIKKVGSHAYLLKLPQQWNSVHPVFHVSLLEPFKNSSIPNHYQ</sequence>
<dbReference type="Pfam" id="PF17917">
    <property type="entry name" value="RT_RNaseH"/>
    <property type="match status" value="1"/>
</dbReference>
<dbReference type="GO" id="GO:0005634">
    <property type="term" value="C:nucleus"/>
    <property type="evidence" value="ECO:0007669"/>
    <property type="project" value="UniProtKB-ARBA"/>
</dbReference>
<dbReference type="GO" id="GO:0004519">
    <property type="term" value="F:endonuclease activity"/>
    <property type="evidence" value="ECO:0007669"/>
    <property type="project" value="UniProtKB-KW"/>
</dbReference>
<keyword evidence="2" id="KW-0548">Nucleotidyltransferase</keyword>
<keyword evidence="6" id="KW-0694">RNA-binding</keyword>
<dbReference type="SUPFAM" id="SSF53098">
    <property type="entry name" value="Ribonuclease H-like"/>
    <property type="match status" value="1"/>
</dbReference>
<dbReference type="Pfam" id="PF24626">
    <property type="entry name" value="SH3_Tf2-1"/>
    <property type="match status" value="1"/>
</dbReference>
<dbReference type="EMBL" id="AVOT02053220">
    <property type="protein sequence ID" value="MBW0548084.1"/>
    <property type="molecule type" value="Genomic_DNA"/>
</dbReference>
<dbReference type="InterPro" id="IPR056924">
    <property type="entry name" value="SH3_Tf2-1"/>
</dbReference>
<protein>
    <recommendedName>
        <fullName evidence="8">Integrase catalytic domain-containing protein</fullName>
    </recommendedName>
</protein>
<dbReference type="InterPro" id="IPR041373">
    <property type="entry name" value="RT_RNaseH"/>
</dbReference>
<dbReference type="PANTHER" id="PTHR37984">
    <property type="entry name" value="PROTEIN CBG26694"/>
    <property type="match status" value="1"/>
</dbReference>
<keyword evidence="7" id="KW-0695">RNA-directed DNA polymerase</keyword>
<evidence type="ECO:0000256" key="5">
    <source>
        <dbReference type="ARBA" id="ARBA00022801"/>
    </source>
</evidence>
<dbReference type="GO" id="GO:0015074">
    <property type="term" value="P:DNA integration"/>
    <property type="evidence" value="ECO:0007669"/>
    <property type="project" value="InterPro"/>
</dbReference>
<organism evidence="9 10">
    <name type="scientific">Austropuccinia psidii MF-1</name>
    <dbReference type="NCBI Taxonomy" id="1389203"/>
    <lineage>
        <taxon>Eukaryota</taxon>
        <taxon>Fungi</taxon>
        <taxon>Dikarya</taxon>
        <taxon>Basidiomycota</taxon>
        <taxon>Pucciniomycotina</taxon>
        <taxon>Pucciniomycetes</taxon>
        <taxon>Pucciniales</taxon>
        <taxon>Sphaerophragmiaceae</taxon>
        <taxon>Austropuccinia</taxon>
    </lineage>
</organism>
<evidence type="ECO:0000256" key="6">
    <source>
        <dbReference type="ARBA" id="ARBA00022884"/>
    </source>
</evidence>
<gene>
    <name evidence="9" type="ORF">O181_087799</name>
</gene>
<dbReference type="OrthoDB" id="4509506at2759"/>
<feature type="domain" description="Integrase catalytic" evidence="8">
    <location>
        <begin position="167"/>
        <end position="296"/>
    </location>
</feature>
<evidence type="ECO:0000256" key="1">
    <source>
        <dbReference type="ARBA" id="ARBA00022679"/>
    </source>
</evidence>
<keyword evidence="10" id="KW-1185">Reference proteome</keyword>
<evidence type="ECO:0000259" key="8">
    <source>
        <dbReference type="PROSITE" id="PS50994"/>
    </source>
</evidence>
<name>A0A9Q3IQE4_9BASI</name>
<dbReference type="PANTHER" id="PTHR37984:SF15">
    <property type="entry name" value="INTEGRASE CATALYTIC DOMAIN-CONTAINING PROTEIN"/>
    <property type="match status" value="1"/>
</dbReference>
<reference evidence="9" key="1">
    <citation type="submission" date="2021-03" db="EMBL/GenBank/DDBJ databases">
        <title>Draft genome sequence of rust myrtle Austropuccinia psidii MF-1, a brazilian biotype.</title>
        <authorList>
            <person name="Quecine M.C."/>
            <person name="Pachon D.M.R."/>
            <person name="Bonatelli M.L."/>
            <person name="Correr F.H."/>
            <person name="Franceschini L.M."/>
            <person name="Leite T.F."/>
            <person name="Margarido G.R.A."/>
            <person name="Almeida C.A."/>
            <person name="Ferrarezi J.A."/>
            <person name="Labate C.A."/>
        </authorList>
    </citation>
    <scope>NUCLEOTIDE SEQUENCE</scope>
    <source>
        <strain evidence="9">MF-1</strain>
    </source>
</reference>
<keyword evidence="5" id="KW-0378">Hydrolase</keyword>
<dbReference type="InterPro" id="IPR036397">
    <property type="entry name" value="RNaseH_sf"/>
</dbReference>
<dbReference type="GO" id="GO:0003964">
    <property type="term" value="F:RNA-directed DNA polymerase activity"/>
    <property type="evidence" value="ECO:0007669"/>
    <property type="project" value="UniProtKB-KW"/>
</dbReference>
<dbReference type="Proteomes" id="UP000765509">
    <property type="component" value="Unassembled WGS sequence"/>
</dbReference>
<keyword evidence="3" id="KW-0540">Nuclease</keyword>
<dbReference type="InterPro" id="IPR012337">
    <property type="entry name" value="RNaseH-like_sf"/>
</dbReference>
<keyword evidence="4" id="KW-0255">Endonuclease</keyword>